<reference evidence="1 2" key="1">
    <citation type="submission" date="2021-06" db="EMBL/GenBank/DDBJ databases">
        <title>Caerostris extrusa draft genome.</title>
        <authorList>
            <person name="Kono N."/>
            <person name="Arakawa K."/>
        </authorList>
    </citation>
    <scope>NUCLEOTIDE SEQUENCE [LARGE SCALE GENOMIC DNA]</scope>
</reference>
<comment type="caution">
    <text evidence="1">The sequence shown here is derived from an EMBL/GenBank/DDBJ whole genome shotgun (WGS) entry which is preliminary data.</text>
</comment>
<gene>
    <name evidence="1" type="ORF">CEXT_484201</name>
</gene>
<dbReference type="EMBL" id="BPLR01021276">
    <property type="protein sequence ID" value="GIX87922.1"/>
    <property type="molecule type" value="Genomic_DNA"/>
</dbReference>
<evidence type="ECO:0000313" key="1">
    <source>
        <dbReference type="EMBL" id="GIX87922.1"/>
    </source>
</evidence>
<evidence type="ECO:0000313" key="2">
    <source>
        <dbReference type="Proteomes" id="UP001054945"/>
    </source>
</evidence>
<organism evidence="1 2">
    <name type="scientific">Caerostris extrusa</name>
    <name type="common">Bark spider</name>
    <name type="synonym">Caerostris bankana</name>
    <dbReference type="NCBI Taxonomy" id="172846"/>
    <lineage>
        <taxon>Eukaryota</taxon>
        <taxon>Metazoa</taxon>
        <taxon>Ecdysozoa</taxon>
        <taxon>Arthropoda</taxon>
        <taxon>Chelicerata</taxon>
        <taxon>Arachnida</taxon>
        <taxon>Araneae</taxon>
        <taxon>Araneomorphae</taxon>
        <taxon>Entelegynae</taxon>
        <taxon>Araneoidea</taxon>
        <taxon>Araneidae</taxon>
        <taxon>Caerostris</taxon>
    </lineage>
</organism>
<keyword evidence="2" id="KW-1185">Reference proteome</keyword>
<sequence length="80" mass="8749">MDGKACICVRDAWVTGIKGHPLPNFNVPICFFFLMNPSRDGNGRAQTIIGGGYTLSEGAVFPIVVARPTWSRLWVLNKLG</sequence>
<protein>
    <submittedName>
        <fullName evidence="1">Uncharacterized protein</fullName>
    </submittedName>
</protein>
<dbReference type="AlphaFoldDB" id="A0AAV4NSU9"/>
<proteinExistence type="predicted"/>
<dbReference type="Proteomes" id="UP001054945">
    <property type="component" value="Unassembled WGS sequence"/>
</dbReference>
<name>A0AAV4NSU9_CAEEX</name>
<accession>A0AAV4NSU9</accession>